<gene>
    <name evidence="9" type="ORF">ATSB10_19830</name>
</gene>
<dbReference type="PANTHER" id="PTHR11839">
    <property type="entry name" value="UDP/ADP-SUGAR PYROPHOSPHATASE"/>
    <property type="match status" value="1"/>
</dbReference>
<dbReference type="InterPro" id="IPR000086">
    <property type="entry name" value="NUDIX_hydrolase_dom"/>
</dbReference>
<name>A0A160N1R4_9GAMM</name>
<dbReference type="RefSeq" id="WP_063672389.1">
    <property type="nucleotide sequence ID" value="NZ_CP014841.1"/>
</dbReference>
<sequence length="195" mass="21654">MNDTAGRTPEDAHAPVETLYQGRWLTLRQRGRWEYVERNNPGGAVIILAVTPEDRVLFVEQYRVPILQRTIEMPAGLVGDLAEQADEGALIAAARELEEETGYRCGRMEFIHEGPSSSGMSTEMIAFARAWELEKVGPGGGDESEDITVHEVPRAEAGTWLFARAAEGYSIDPKLFAGLWFLEHGGQAEHITRKM</sequence>
<dbReference type="GO" id="GO:0006753">
    <property type="term" value="P:nucleoside phosphate metabolic process"/>
    <property type="evidence" value="ECO:0007669"/>
    <property type="project" value="TreeGrafter"/>
</dbReference>
<dbReference type="GO" id="GO:0019693">
    <property type="term" value="P:ribose phosphate metabolic process"/>
    <property type="evidence" value="ECO:0007669"/>
    <property type="project" value="TreeGrafter"/>
</dbReference>
<evidence type="ECO:0000256" key="6">
    <source>
        <dbReference type="ARBA" id="ARBA00032162"/>
    </source>
</evidence>
<dbReference type="SUPFAM" id="SSF55811">
    <property type="entry name" value="Nudix"/>
    <property type="match status" value="1"/>
</dbReference>
<dbReference type="OrthoDB" id="9794310at2"/>
<dbReference type="STRING" id="445710.ATSB10_19830"/>
<evidence type="ECO:0000259" key="8">
    <source>
        <dbReference type="PROSITE" id="PS51462"/>
    </source>
</evidence>
<organism evidence="9 10">
    <name type="scientific">Dyella thiooxydans</name>
    <dbReference type="NCBI Taxonomy" id="445710"/>
    <lineage>
        <taxon>Bacteria</taxon>
        <taxon>Pseudomonadati</taxon>
        <taxon>Pseudomonadota</taxon>
        <taxon>Gammaproteobacteria</taxon>
        <taxon>Lysobacterales</taxon>
        <taxon>Rhodanobacteraceae</taxon>
        <taxon>Dyella</taxon>
    </lineage>
</organism>
<evidence type="ECO:0000313" key="9">
    <source>
        <dbReference type="EMBL" id="AND69437.1"/>
    </source>
</evidence>
<dbReference type="PROSITE" id="PS51462">
    <property type="entry name" value="NUDIX"/>
    <property type="match status" value="1"/>
</dbReference>
<dbReference type="InterPro" id="IPR015797">
    <property type="entry name" value="NUDIX_hydrolase-like_dom_sf"/>
</dbReference>
<comment type="cofactor">
    <cofactor evidence="2">
        <name>Mg(2+)</name>
        <dbReference type="ChEBI" id="CHEBI:18420"/>
    </cofactor>
</comment>
<dbReference type="PANTHER" id="PTHR11839:SF18">
    <property type="entry name" value="NUDIX HYDROLASE DOMAIN-CONTAINING PROTEIN"/>
    <property type="match status" value="1"/>
</dbReference>
<dbReference type="AlphaFoldDB" id="A0A160N1R4"/>
<dbReference type="GO" id="GO:0005829">
    <property type="term" value="C:cytosol"/>
    <property type="evidence" value="ECO:0007669"/>
    <property type="project" value="TreeGrafter"/>
</dbReference>
<proteinExistence type="inferred from homology"/>
<evidence type="ECO:0000256" key="4">
    <source>
        <dbReference type="ARBA" id="ARBA00016377"/>
    </source>
</evidence>
<reference evidence="9 10" key="1">
    <citation type="submission" date="2016-02" db="EMBL/GenBank/DDBJ databases">
        <title>Complete genome sequencing and analysis of ATSB10, Dyella thiooxydans isolated from rhizosphere soil of sunflower (Helianthus annuus L.).</title>
        <authorList>
            <person name="Lee Y."/>
            <person name="Hwangbo K."/>
            <person name="Chung H."/>
            <person name="Yoo J."/>
            <person name="Kim K.Y."/>
            <person name="Sa T.M."/>
            <person name="Um Y."/>
            <person name="Madhaiyan M."/>
        </authorList>
    </citation>
    <scope>NUCLEOTIDE SEQUENCE [LARGE SCALE GENOMIC DNA]</scope>
    <source>
        <strain evidence="9 10">ATSB10</strain>
    </source>
</reference>
<dbReference type="Pfam" id="PF00293">
    <property type="entry name" value="NUDIX"/>
    <property type="match status" value="1"/>
</dbReference>
<dbReference type="Proteomes" id="UP000077255">
    <property type="component" value="Chromosome"/>
</dbReference>
<comment type="similarity">
    <text evidence="3">Belongs to the Nudix hydrolase family. NudK subfamily.</text>
</comment>
<dbReference type="KEGG" id="dtx:ATSB10_19830"/>
<accession>A0A160N1R4</accession>
<evidence type="ECO:0000256" key="7">
    <source>
        <dbReference type="ARBA" id="ARBA00032272"/>
    </source>
</evidence>
<evidence type="ECO:0000313" key="10">
    <source>
        <dbReference type="Proteomes" id="UP000077255"/>
    </source>
</evidence>
<comment type="catalytic activity">
    <reaction evidence="1">
        <text>GDP-alpha-D-mannose + H2O = alpha-D-mannose 1-phosphate + GMP + 2 H(+)</text>
        <dbReference type="Rhea" id="RHEA:27978"/>
        <dbReference type="ChEBI" id="CHEBI:15377"/>
        <dbReference type="ChEBI" id="CHEBI:15378"/>
        <dbReference type="ChEBI" id="CHEBI:57527"/>
        <dbReference type="ChEBI" id="CHEBI:58115"/>
        <dbReference type="ChEBI" id="CHEBI:58409"/>
    </reaction>
</comment>
<evidence type="ECO:0000256" key="1">
    <source>
        <dbReference type="ARBA" id="ARBA00000847"/>
    </source>
</evidence>
<dbReference type="EMBL" id="CP014841">
    <property type="protein sequence ID" value="AND69437.1"/>
    <property type="molecule type" value="Genomic_DNA"/>
</dbReference>
<feature type="domain" description="Nudix hydrolase" evidence="8">
    <location>
        <begin position="40"/>
        <end position="175"/>
    </location>
</feature>
<dbReference type="PATRIC" id="fig|445710.3.peg.1980"/>
<keyword evidence="10" id="KW-1185">Reference proteome</keyword>
<dbReference type="Gene3D" id="3.90.79.10">
    <property type="entry name" value="Nucleoside Triphosphate Pyrophosphohydrolase"/>
    <property type="match status" value="1"/>
</dbReference>
<dbReference type="CDD" id="cd03424">
    <property type="entry name" value="NUDIX_ADPRase_Nudt5_UGPPase_Nudt14"/>
    <property type="match status" value="1"/>
</dbReference>
<evidence type="ECO:0000256" key="3">
    <source>
        <dbReference type="ARBA" id="ARBA00007275"/>
    </source>
</evidence>
<evidence type="ECO:0000256" key="5">
    <source>
        <dbReference type="ARBA" id="ARBA00022801"/>
    </source>
</evidence>
<protein>
    <recommendedName>
        <fullName evidence="4">GDP-mannose pyrophosphatase</fullName>
    </recommendedName>
    <alternativeName>
        <fullName evidence="6">GDP-mannose hydrolase</fullName>
    </alternativeName>
    <alternativeName>
        <fullName evidence="7">GDPMK</fullName>
    </alternativeName>
</protein>
<keyword evidence="5 9" id="KW-0378">Hydrolase</keyword>
<dbReference type="GO" id="GO:0016787">
    <property type="term" value="F:hydrolase activity"/>
    <property type="evidence" value="ECO:0007669"/>
    <property type="project" value="UniProtKB-KW"/>
</dbReference>
<evidence type="ECO:0000256" key="2">
    <source>
        <dbReference type="ARBA" id="ARBA00001946"/>
    </source>
</evidence>